<keyword evidence="5 10" id="KW-0862">Zinc</keyword>
<dbReference type="InterPro" id="IPR014729">
    <property type="entry name" value="Rossmann-like_a/b/a_fold"/>
</dbReference>
<dbReference type="Pfam" id="PF06508">
    <property type="entry name" value="QueC"/>
    <property type="match status" value="1"/>
</dbReference>
<comment type="catalytic activity">
    <reaction evidence="9 10">
        <text>7-carboxy-7-carbaguanine + NH4(+) + 2 ATP = 7-cyano-7-carbaguanine + 2 AMP + 2 diphosphate + 2 H(+)</text>
        <dbReference type="Rhea" id="RHEA:27982"/>
        <dbReference type="ChEBI" id="CHEBI:15378"/>
        <dbReference type="ChEBI" id="CHEBI:28938"/>
        <dbReference type="ChEBI" id="CHEBI:30616"/>
        <dbReference type="ChEBI" id="CHEBI:33019"/>
        <dbReference type="ChEBI" id="CHEBI:45075"/>
        <dbReference type="ChEBI" id="CHEBI:61036"/>
        <dbReference type="ChEBI" id="CHEBI:456215"/>
        <dbReference type="EC" id="6.3.4.20"/>
    </reaction>
</comment>
<feature type="binding site" evidence="10">
    <location>
        <position position="202"/>
    </location>
    <ligand>
        <name>Zn(2+)</name>
        <dbReference type="ChEBI" id="CHEBI:29105"/>
    </ligand>
</feature>
<dbReference type="InterPro" id="IPR018317">
    <property type="entry name" value="QueC"/>
</dbReference>
<evidence type="ECO:0000313" key="11">
    <source>
        <dbReference type="EMBL" id="UFP96884.1"/>
    </source>
</evidence>
<keyword evidence="3 10" id="KW-0479">Metal-binding</keyword>
<feature type="binding site" evidence="10">
    <location>
        <begin position="8"/>
        <end position="18"/>
    </location>
    <ligand>
        <name>ATP</name>
        <dbReference type="ChEBI" id="CHEBI:30616"/>
    </ligand>
</feature>
<name>A0ABY3PTP3_9CYAN</name>
<feature type="binding site" evidence="10">
    <location>
        <position position="194"/>
    </location>
    <ligand>
        <name>Zn(2+)</name>
        <dbReference type="ChEBI" id="CHEBI:29105"/>
    </ligand>
</feature>
<comment type="function">
    <text evidence="10">Catalyzes the ATP-dependent conversion of 7-carboxy-7-deazaguanine (CDG) to 7-cyano-7-deazaguanine (preQ(0)).</text>
</comment>
<accession>A0ABY3PTP3</accession>
<evidence type="ECO:0000256" key="2">
    <source>
        <dbReference type="ARBA" id="ARBA00022598"/>
    </source>
</evidence>
<feature type="binding site" evidence="10">
    <location>
        <position position="205"/>
    </location>
    <ligand>
        <name>Zn(2+)</name>
        <dbReference type="ChEBI" id="CHEBI:29105"/>
    </ligand>
</feature>
<organism evidence="11 12">
    <name type="scientific">Gloeobacter morelensis MG652769</name>
    <dbReference type="NCBI Taxonomy" id="2781736"/>
    <lineage>
        <taxon>Bacteria</taxon>
        <taxon>Bacillati</taxon>
        <taxon>Cyanobacteriota</taxon>
        <taxon>Cyanophyceae</taxon>
        <taxon>Gloeobacterales</taxon>
        <taxon>Gloeobacteraceae</taxon>
        <taxon>Gloeobacter</taxon>
        <taxon>Gloeobacter morelensis</taxon>
    </lineage>
</organism>
<evidence type="ECO:0000256" key="4">
    <source>
        <dbReference type="ARBA" id="ARBA00022741"/>
    </source>
</evidence>
<comment type="pathway">
    <text evidence="1 10">Purine metabolism; 7-cyano-7-deazaguanine biosynthesis.</text>
</comment>
<dbReference type="CDD" id="cd01995">
    <property type="entry name" value="QueC-like"/>
    <property type="match status" value="1"/>
</dbReference>
<dbReference type="HAMAP" id="MF_01633">
    <property type="entry name" value="QueC"/>
    <property type="match status" value="1"/>
</dbReference>
<keyword evidence="12" id="KW-1185">Reference proteome</keyword>
<sequence length="234" mass="25155">MKKVLVVFSGGQDSTTCAALACREYDEVHAVTFEYNQRHAIELESARAVGEALGLASHEFIRLGPVLKGTSPLVSDAPLGQYASAAQLPAGVEPTFVPGRNILFLTLAANRAFCLGTGDIVIGVCEADFAGYWDCRQVFVDAIAGALGEGIYGDANAIRIHTPLMRLTKAETVKLSVEVLGERFEEVLALSHTCYAGVRGGCGRCHACILRDRGFREAGVPDPIWKFRQEPVSL</sequence>
<keyword evidence="2 10" id="KW-0436">Ligase</keyword>
<dbReference type="PANTHER" id="PTHR42914:SF1">
    <property type="entry name" value="7-CYANO-7-DEAZAGUANINE SYNTHASE"/>
    <property type="match status" value="1"/>
</dbReference>
<dbReference type="SUPFAM" id="SSF52402">
    <property type="entry name" value="Adenine nucleotide alpha hydrolases-like"/>
    <property type="match status" value="1"/>
</dbReference>
<comment type="similarity">
    <text evidence="7 10">Belongs to the QueC family.</text>
</comment>
<gene>
    <name evidence="10 11" type="primary">queC</name>
    <name evidence="11" type="ORF">ISF26_03145</name>
</gene>
<dbReference type="Proteomes" id="UP001054846">
    <property type="component" value="Chromosome"/>
</dbReference>
<keyword evidence="4 10" id="KW-0547">Nucleotide-binding</keyword>
<evidence type="ECO:0000313" key="12">
    <source>
        <dbReference type="Proteomes" id="UP001054846"/>
    </source>
</evidence>
<evidence type="ECO:0000256" key="6">
    <source>
        <dbReference type="ARBA" id="ARBA00022840"/>
    </source>
</evidence>
<proteinExistence type="inferred from homology"/>
<evidence type="ECO:0000256" key="1">
    <source>
        <dbReference type="ARBA" id="ARBA00005061"/>
    </source>
</evidence>
<dbReference type="EMBL" id="CP063845">
    <property type="protein sequence ID" value="UFP96884.1"/>
    <property type="molecule type" value="Genomic_DNA"/>
</dbReference>
<dbReference type="NCBIfam" id="TIGR00364">
    <property type="entry name" value="7-cyano-7-deazaguanine synthase QueC"/>
    <property type="match status" value="1"/>
</dbReference>
<evidence type="ECO:0000256" key="3">
    <source>
        <dbReference type="ARBA" id="ARBA00022723"/>
    </source>
</evidence>
<evidence type="ECO:0000256" key="9">
    <source>
        <dbReference type="ARBA" id="ARBA00047890"/>
    </source>
</evidence>
<reference evidence="11 12" key="1">
    <citation type="journal article" date="2021" name="Genome Biol. Evol.">
        <title>Complete Genome Sequencing of a Novel Gloeobacter Species from a Waterfall Cave in Mexico.</title>
        <authorList>
            <person name="Saw J.H."/>
            <person name="Cardona T."/>
            <person name="Montejano G."/>
        </authorList>
    </citation>
    <scope>NUCLEOTIDE SEQUENCE [LARGE SCALE GENOMIC DNA]</scope>
    <source>
        <strain evidence="11">MG652769</strain>
    </source>
</reference>
<dbReference type="Gene3D" id="3.40.50.620">
    <property type="entry name" value="HUPs"/>
    <property type="match status" value="1"/>
</dbReference>
<dbReference type="PIRSF" id="PIRSF006293">
    <property type="entry name" value="ExsB"/>
    <property type="match status" value="1"/>
</dbReference>
<dbReference type="EC" id="6.3.4.20" evidence="8 10"/>
<evidence type="ECO:0000256" key="8">
    <source>
        <dbReference type="ARBA" id="ARBA00039149"/>
    </source>
</evidence>
<protein>
    <recommendedName>
        <fullName evidence="8 10">7-cyano-7-deazaguanine synthase</fullName>
        <ecNumber evidence="8 10">6.3.4.20</ecNumber>
    </recommendedName>
    <alternativeName>
        <fullName evidence="10">7-cyano-7-carbaguanine synthase</fullName>
    </alternativeName>
    <alternativeName>
        <fullName evidence="10">PreQ(0) synthase</fullName>
    </alternativeName>
    <alternativeName>
        <fullName evidence="10">Queuosine biosynthesis protein QueC</fullName>
    </alternativeName>
</protein>
<comment type="cofactor">
    <cofactor evidence="10">
        <name>Zn(2+)</name>
        <dbReference type="ChEBI" id="CHEBI:29105"/>
    </cofactor>
    <text evidence="10">Binds 1 zinc ion per subunit.</text>
</comment>
<feature type="binding site" evidence="10">
    <location>
        <position position="208"/>
    </location>
    <ligand>
        <name>Zn(2+)</name>
        <dbReference type="ChEBI" id="CHEBI:29105"/>
    </ligand>
</feature>
<evidence type="ECO:0000256" key="5">
    <source>
        <dbReference type="ARBA" id="ARBA00022833"/>
    </source>
</evidence>
<evidence type="ECO:0000256" key="10">
    <source>
        <dbReference type="HAMAP-Rule" id="MF_01633"/>
    </source>
</evidence>
<evidence type="ECO:0000256" key="7">
    <source>
        <dbReference type="ARBA" id="ARBA00037993"/>
    </source>
</evidence>
<keyword evidence="10" id="KW-0671">Queuosine biosynthesis</keyword>
<keyword evidence="6 10" id="KW-0067">ATP-binding</keyword>
<dbReference type="PANTHER" id="PTHR42914">
    <property type="entry name" value="7-CYANO-7-DEAZAGUANINE SYNTHASE"/>
    <property type="match status" value="1"/>
</dbReference>